<sequence length="365" mass="40290">MVNITHVNLLRLATSLDYANSLHAITNASIDHVSLLSYDPSFLDILGSNVTQRLVAEFPWQAFHEAGAYNLATQKIYATSNWAGDISNPINITIIDPTTNEISSRRYPNLTNANGGTVYYPPGTPLTSTTNQALVFCDQGDLTHASQLTLVDPATNTTRVLLNSYLGKNFSSINDVVQHPLTGDLWFTDARYAFWQHFGREPQIRPQVYRFEPETGVVQVVADGFVAPNGIELSPDYKHIYVTDTGVHTFAGKDNATDPANIYKFDITPDGKRLENRQVFAYSERGFPDGIHTDTEGNVYSAMSDGVHVWNPSGILIGKFGVAGRGSANFAFVPNGMYIQNELKLWFISIAAEGRTMRRDFGLVG</sequence>
<dbReference type="GeneID" id="27900025"/>
<dbReference type="OMA" id="WQAFHEA"/>
<dbReference type="Proteomes" id="UP000016931">
    <property type="component" value="Unassembled WGS sequence"/>
</dbReference>
<evidence type="ECO:0000259" key="1">
    <source>
        <dbReference type="Pfam" id="PF08450"/>
    </source>
</evidence>
<dbReference type="eggNOG" id="ENOG502RZSA">
    <property type="taxonomic scope" value="Eukaryota"/>
</dbReference>
<dbReference type="InterPro" id="IPR052988">
    <property type="entry name" value="Oryzine_lactonohydrolase"/>
</dbReference>
<keyword evidence="3" id="KW-1185">Reference proteome</keyword>
<dbReference type="Pfam" id="PF08450">
    <property type="entry name" value="SGL"/>
    <property type="match status" value="1"/>
</dbReference>
<keyword evidence="2" id="KW-0378">Hydrolase</keyword>
<dbReference type="STRING" id="692275.M3B5I7"/>
<dbReference type="Gene3D" id="2.120.10.30">
    <property type="entry name" value="TolB, C-terminal domain"/>
    <property type="match status" value="1"/>
</dbReference>
<reference evidence="2 3" key="1">
    <citation type="journal article" date="2012" name="PLoS Pathog.">
        <title>Diverse lifestyles and strategies of plant pathogenesis encoded in the genomes of eighteen Dothideomycetes fungi.</title>
        <authorList>
            <person name="Ohm R.A."/>
            <person name="Feau N."/>
            <person name="Henrissat B."/>
            <person name="Schoch C.L."/>
            <person name="Horwitz B.A."/>
            <person name="Barry K.W."/>
            <person name="Condon B.J."/>
            <person name="Copeland A.C."/>
            <person name="Dhillon B."/>
            <person name="Glaser F."/>
            <person name="Hesse C.N."/>
            <person name="Kosti I."/>
            <person name="LaButti K."/>
            <person name="Lindquist E.A."/>
            <person name="Lucas S."/>
            <person name="Salamov A.A."/>
            <person name="Bradshaw R.E."/>
            <person name="Ciuffetti L."/>
            <person name="Hamelin R.C."/>
            <person name="Kema G.H.J."/>
            <person name="Lawrence C."/>
            <person name="Scott J.A."/>
            <person name="Spatafora J.W."/>
            <person name="Turgeon B.G."/>
            <person name="de Wit P.J.G.M."/>
            <person name="Zhong S."/>
            <person name="Goodwin S.B."/>
            <person name="Grigoriev I.V."/>
        </authorList>
    </citation>
    <scope>NUCLEOTIDE SEQUENCE [LARGE SCALE GENOMIC DNA]</scope>
    <source>
        <strain evidence="2 3">SO2202</strain>
    </source>
</reference>
<dbReference type="EMBL" id="KB456261">
    <property type="protein sequence ID" value="EMF15047.1"/>
    <property type="molecule type" value="Genomic_DNA"/>
</dbReference>
<dbReference type="PANTHER" id="PTHR47064:SF2">
    <property type="entry name" value="SMP-30_GLUCONOLACTONASE_LRE-LIKE REGION DOMAIN-CONTAINING PROTEIN-RELATED"/>
    <property type="match status" value="1"/>
</dbReference>
<gene>
    <name evidence="2" type="ORF">SEPMUDRAFT_138815</name>
</gene>
<dbReference type="RefSeq" id="XP_016763168.1">
    <property type="nucleotide sequence ID" value="XM_016902888.1"/>
</dbReference>
<dbReference type="HOGENOM" id="CLU_036110_1_0_1"/>
<organism evidence="2 3">
    <name type="scientific">Sphaerulina musiva (strain SO2202)</name>
    <name type="common">Poplar stem canker fungus</name>
    <name type="synonym">Septoria musiva</name>
    <dbReference type="NCBI Taxonomy" id="692275"/>
    <lineage>
        <taxon>Eukaryota</taxon>
        <taxon>Fungi</taxon>
        <taxon>Dikarya</taxon>
        <taxon>Ascomycota</taxon>
        <taxon>Pezizomycotina</taxon>
        <taxon>Dothideomycetes</taxon>
        <taxon>Dothideomycetidae</taxon>
        <taxon>Mycosphaerellales</taxon>
        <taxon>Mycosphaerellaceae</taxon>
        <taxon>Sphaerulina</taxon>
    </lineage>
</organism>
<dbReference type="InterPro" id="IPR013658">
    <property type="entry name" value="SGL"/>
</dbReference>
<accession>M3B5I7</accession>
<name>M3B5I7_SPHMS</name>
<dbReference type="AlphaFoldDB" id="M3B5I7"/>
<dbReference type="SUPFAM" id="SSF63829">
    <property type="entry name" value="Calcium-dependent phosphotriesterase"/>
    <property type="match status" value="1"/>
</dbReference>
<feature type="domain" description="SMP-30/Gluconolactonase/LRE-like region" evidence="1">
    <location>
        <begin position="129"/>
        <end position="333"/>
    </location>
</feature>
<dbReference type="OrthoDB" id="423498at2759"/>
<dbReference type="InterPro" id="IPR011042">
    <property type="entry name" value="6-blade_b-propeller_TolB-like"/>
</dbReference>
<evidence type="ECO:0000313" key="3">
    <source>
        <dbReference type="Proteomes" id="UP000016931"/>
    </source>
</evidence>
<evidence type="ECO:0000313" key="2">
    <source>
        <dbReference type="EMBL" id="EMF15047.1"/>
    </source>
</evidence>
<protein>
    <submittedName>
        <fullName evidence="2">Lactonohydrolase</fullName>
    </submittedName>
</protein>
<dbReference type="PANTHER" id="PTHR47064">
    <property type="entry name" value="PUTATIVE (AFU_ORTHOLOGUE AFUA_1G08990)-RELATED"/>
    <property type="match status" value="1"/>
</dbReference>
<proteinExistence type="predicted"/>
<dbReference type="GO" id="GO:0016787">
    <property type="term" value="F:hydrolase activity"/>
    <property type="evidence" value="ECO:0007669"/>
    <property type="project" value="UniProtKB-KW"/>
</dbReference>